<evidence type="ECO:0000313" key="2">
    <source>
        <dbReference type="Proteomes" id="UP000287188"/>
    </source>
</evidence>
<dbReference type="OrthoDB" id="5196091at2"/>
<dbReference type="Proteomes" id="UP000287188">
    <property type="component" value="Unassembled WGS sequence"/>
</dbReference>
<reference evidence="2" key="1">
    <citation type="submission" date="2018-12" db="EMBL/GenBank/DDBJ databases">
        <title>Tengunoibacter tsumagoiensis gen. nov., sp. nov., Dictyobacter kobayashii sp. nov., D. alpinus sp. nov., and D. joshuensis sp. nov. and description of Dictyobacteraceae fam. nov. within the order Ktedonobacterales isolated from Tengu-no-mugimeshi.</title>
        <authorList>
            <person name="Wang C.M."/>
            <person name="Zheng Y."/>
            <person name="Sakai Y."/>
            <person name="Toyoda A."/>
            <person name="Minakuchi Y."/>
            <person name="Abe K."/>
            <person name="Yokota A."/>
            <person name="Yabe S."/>
        </authorList>
    </citation>
    <scope>NUCLEOTIDE SEQUENCE [LARGE SCALE GENOMIC DNA]</scope>
    <source>
        <strain evidence="2">Uno11</strain>
    </source>
</reference>
<evidence type="ECO:0000313" key="1">
    <source>
        <dbReference type="EMBL" id="GCE23558.1"/>
    </source>
</evidence>
<dbReference type="EMBL" id="BIFS01000002">
    <property type="protein sequence ID" value="GCE23558.1"/>
    <property type="molecule type" value="Genomic_DNA"/>
</dbReference>
<protein>
    <submittedName>
        <fullName evidence="1">Uncharacterized protein</fullName>
    </submittedName>
</protein>
<gene>
    <name evidence="1" type="ORF">KDK_73580</name>
</gene>
<comment type="caution">
    <text evidence="1">The sequence shown here is derived from an EMBL/GenBank/DDBJ whole genome shotgun (WGS) entry which is preliminary data.</text>
</comment>
<organism evidence="1 2">
    <name type="scientific">Dictyobacter kobayashii</name>
    <dbReference type="NCBI Taxonomy" id="2014872"/>
    <lineage>
        <taxon>Bacteria</taxon>
        <taxon>Bacillati</taxon>
        <taxon>Chloroflexota</taxon>
        <taxon>Ktedonobacteria</taxon>
        <taxon>Ktedonobacterales</taxon>
        <taxon>Dictyobacteraceae</taxon>
        <taxon>Dictyobacter</taxon>
    </lineage>
</organism>
<sequence length="146" mass="16843">MQQSDKPHIQNDAVVATLLTASATTGWFDWIHGELWLFSDGLLRIPLDLETTKRHAIGPTINEQQRPQRSFDQTTLQTLLTSQKNVWVPREAIQKAYLHHGIITDRLRLNVGDQRFVKFLWFPWDGARQLLQSTLADWLGSELVID</sequence>
<dbReference type="AlphaFoldDB" id="A0A402AWT9"/>
<name>A0A402AWT9_9CHLR</name>
<proteinExistence type="predicted"/>
<keyword evidence="2" id="KW-1185">Reference proteome</keyword>
<accession>A0A402AWT9</accession>
<dbReference type="RefSeq" id="WP_126556972.1">
    <property type="nucleotide sequence ID" value="NZ_BIFS01000002.1"/>
</dbReference>